<name>A0A8R7UQL6_TRIUA</name>
<dbReference type="InterPro" id="IPR052035">
    <property type="entry name" value="ZnF_BED_domain_contain"/>
</dbReference>
<dbReference type="Pfam" id="PF14372">
    <property type="entry name" value="hAT-like_RNase-H"/>
    <property type="match status" value="1"/>
</dbReference>
<feature type="domain" description="HAT C-terminal dimerisation" evidence="3">
    <location>
        <begin position="552"/>
        <end position="634"/>
    </location>
</feature>
<evidence type="ECO:0000259" key="3">
    <source>
        <dbReference type="Pfam" id="PF05699"/>
    </source>
</evidence>
<dbReference type="GO" id="GO:0046983">
    <property type="term" value="F:protein dimerization activity"/>
    <property type="evidence" value="ECO:0007669"/>
    <property type="project" value="InterPro"/>
</dbReference>
<evidence type="ECO:0008006" key="7">
    <source>
        <dbReference type="Google" id="ProtNLM"/>
    </source>
</evidence>
<keyword evidence="6" id="KW-1185">Reference proteome</keyword>
<dbReference type="EnsemblPlants" id="TuG1812G0600000580.01.T01">
    <property type="protein sequence ID" value="TuG1812G0600000580.01.T01"/>
    <property type="gene ID" value="TuG1812G0600000580.01"/>
</dbReference>
<dbReference type="InterPro" id="IPR012337">
    <property type="entry name" value="RNaseH-like_sf"/>
</dbReference>
<dbReference type="InterPro" id="IPR008906">
    <property type="entry name" value="HATC_C_dom"/>
</dbReference>
<sequence length="683" mass="78469">MATSQVSCNMLEPEQNAGNMALGSQLSLTMSSEDTEKGNNVEEEVEGEAEKQQSQKEAKKRKQMEPRSDPNKINEDKQPILEDTTDEEDDIKCALTAWEFEPEKMRYALARMIIMDGLPFAFSERPGFRKLMSKACPWFNIPSRRTTIRDCVSIYYRQKEKLKKFFKENCERVSLTTNTWTSMQQQSYMCVTAHFLDTDWKLHKRIIGFFLISCRNGEDSGKDIERCLVYWGLEKVFSITVNDASANAGTISYLKMVMNNAKTSIAEGQYFHMRCATHVINLIVSDFLRELDIPVQRVRAAVRFIRNSPSRITRFKRCADLEKVDSKAFLPLDVCTKWNSTYLMLKTAVTYEKVFDRYADDDPYFATELNSEEAPGVPEALDWEYARKISEFLEPFYNLTVRVSAYNRCTSHIFFHEIADVYILLREWCESTDALRKEMAERMIAKYNKYWGDHESFNILIFVAVALDPRYKLSDYTRFATSEMFGEIKGEEVGKKMSETLNDLFKEYGKMYASSEKKELESDVVQGMSLMRSLIAKRMRMNNSVIGTTKSELEKYLTEETEAQTAKFDILQWWKVKSSRFPVLSRLARDVLAVPISAVSSEFAFSAGGRILDELRSSLTPFILQALICTQDWMLGSAPVNDEEDTEQLTEVVEELLEEMVGLNVSETSSSTNNSIPVDDSAS</sequence>
<dbReference type="AlphaFoldDB" id="A0A8R7UQL6"/>
<feature type="region of interest" description="Disordered" evidence="2">
    <location>
        <begin position="664"/>
        <end position="683"/>
    </location>
</feature>
<feature type="compositionally biased region" description="Low complexity" evidence="2">
    <location>
        <begin position="666"/>
        <end position="675"/>
    </location>
</feature>
<evidence type="ECO:0000256" key="1">
    <source>
        <dbReference type="ARBA" id="ARBA00023125"/>
    </source>
</evidence>
<proteinExistence type="predicted"/>
<reference evidence="5" key="2">
    <citation type="submission" date="2018-03" db="EMBL/GenBank/DDBJ databases">
        <title>The Triticum urartu genome reveals the dynamic nature of wheat genome evolution.</title>
        <authorList>
            <person name="Ling H."/>
            <person name="Ma B."/>
            <person name="Shi X."/>
            <person name="Liu H."/>
            <person name="Dong L."/>
            <person name="Sun H."/>
            <person name="Cao Y."/>
            <person name="Gao Q."/>
            <person name="Zheng S."/>
            <person name="Li Y."/>
            <person name="Yu Y."/>
            <person name="Du H."/>
            <person name="Qi M."/>
            <person name="Li Y."/>
            <person name="Yu H."/>
            <person name="Cui Y."/>
            <person name="Wang N."/>
            <person name="Chen C."/>
            <person name="Wu H."/>
            <person name="Zhao Y."/>
            <person name="Zhang J."/>
            <person name="Li Y."/>
            <person name="Zhou W."/>
            <person name="Zhang B."/>
            <person name="Hu W."/>
            <person name="Eijk M."/>
            <person name="Tang J."/>
            <person name="Witsenboer H."/>
            <person name="Zhao S."/>
            <person name="Li Z."/>
            <person name="Zhang A."/>
            <person name="Wang D."/>
            <person name="Liang C."/>
        </authorList>
    </citation>
    <scope>NUCLEOTIDE SEQUENCE [LARGE SCALE GENOMIC DNA]</scope>
    <source>
        <strain evidence="5">cv. G1812</strain>
    </source>
</reference>
<dbReference type="GO" id="GO:0003677">
    <property type="term" value="F:DNA binding"/>
    <property type="evidence" value="ECO:0007669"/>
    <property type="project" value="UniProtKB-KW"/>
</dbReference>
<reference evidence="6" key="1">
    <citation type="journal article" date="2013" name="Nature">
        <title>Draft genome of the wheat A-genome progenitor Triticum urartu.</title>
        <authorList>
            <person name="Ling H.Q."/>
            <person name="Zhao S."/>
            <person name="Liu D."/>
            <person name="Wang J."/>
            <person name="Sun H."/>
            <person name="Zhang C."/>
            <person name="Fan H."/>
            <person name="Li D."/>
            <person name="Dong L."/>
            <person name="Tao Y."/>
            <person name="Gao C."/>
            <person name="Wu H."/>
            <person name="Li Y."/>
            <person name="Cui Y."/>
            <person name="Guo X."/>
            <person name="Zheng S."/>
            <person name="Wang B."/>
            <person name="Yu K."/>
            <person name="Liang Q."/>
            <person name="Yang W."/>
            <person name="Lou X."/>
            <person name="Chen J."/>
            <person name="Feng M."/>
            <person name="Jian J."/>
            <person name="Zhang X."/>
            <person name="Luo G."/>
            <person name="Jiang Y."/>
            <person name="Liu J."/>
            <person name="Wang Z."/>
            <person name="Sha Y."/>
            <person name="Zhang B."/>
            <person name="Wu H."/>
            <person name="Tang D."/>
            <person name="Shen Q."/>
            <person name="Xue P."/>
            <person name="Zou S."/>
            <person name="Wang X."/>
            <person name="Liu X."/>
            <person name="Wang F."/>
            <person name="Yang Y."/>
            <person name="An X."/>
            <person name="Dong Z."/>
            <person name="Zhang K."/>
            <person name="Zhang X."/>
            <person name="Luo M.C."/>
            <person name="Dvorak J."/>
            <person name="Tong Y."/>
            <person name="Wang J."/>
            <person name="Yang H."/>
            <person name="Li Z."/>
            <person name="Wang D."/>
            <person name="Zhang A."/>
            <person name="Wang J."/>
        </authorList>
    </citation>
    <scope>NUCLEOTIDE SEQUENCE</scope>
    <source>
        <strain evidence="6">cv. G1812</strain>
    </source>
</reference>
<feature type="compositionally biased region" description="Polar residues" evidence="2">
    <location>
        <begin position="16"/>
        <end position="32"/>
    </location>
</feature>
<dbReference type="Proteomes" id="UP000015106">
    <property type="component" value="Chromosome 6"/>
</dbReference>
<evidence type="ECO:0000313" key="6">
    <source>
        <dbReference type="Proteomes" id="UP000015106"/>
    </source>
</evidence>
<dbReference type="PANTHER" id="PTHR46481:SF7">
    <property type="entry name" value="ZINC FINGER BED DOMAIN-CONTAINING PROTEIN RICESLEEPER 2-LIKE"/>
    <property type="match status" value="1"/>
</dbReference>
<accession>A0A8R7UQL6</accession>
<feature type="compositionally biased region" description="Basic and acidic residues" evidence="2">
    <location>
        <begin position="48"/>
        <end position="80"/>
    </location>
</feature>
<feature type="region of interest" description="Disordered" evidence="2">
    <location>
        <begin position="1"/>
        <end position="87"/>
    </location>
</feature>
<dbReference type="PANTHER" id="PTHR46481">
    <property type="entry name" value="ZINC FINGER BED DOMAIN-CONTAINING PROTEIN 4"/>
    <property type="match status" value="1"/>
</dbReference>
<feature type="domain" description="hAT-like transposase RNase-H fold" evidence="4">
    <location>
        <begin position="407"/>
        <end position="508"/>
    </location>
</feature>
<organism evidence="5 6">
    <name type="scientific">Triticum urartu</name>
    <name type="common">Red wild einkorn</name>
    <name type="synonym">Crithodium urartu</name>
    <dbReference type="NCBI Taxonomy" id="4572"/>
    <lineage>
        <taxon>Eukaryota</taxon>
        <taxon>Viridiplantae</taxon>
        <taxon>Streptophyta</taxon>
        <taxon>Embryophyta</taxon>
        <taxon>Tracheophyta</taxon>
        <taxon>Spermatophyta</taxon>
        <taxon>Magnoliopsida</taxon>
        <taxon>Liliopsida</taxon>
        <taxon>Poales</taxon>
        <taxon>Poaceae</taxon>
        <taxon>BOP clade</taxon>
        <taxon>Pooideae</taxon>
        <taxon>Triticodae</taxon>
        <taxon>Triticeae</taxon>
        <taxon>Triticinae</taxon>
        <taxon>Triticum</taxon>
    </lineage>
</organism>
<dbReference type="InterPro" id="IPR025525">
    <property type="entry name" value="hAT-like_transposase_RNase-H"/>
</dbReference>
<reference evidence="5" key="3">
    <citation type="submission" date="2022-06" db="UniProtKB">
        <authorList>
            <consortium name="EnsemblPlants"/>
        </authorList>
    </citation>
    <scope>IDENTIFICATION</scope>
</reference>
<dbReference type="Gramene" id="TuG1812G0600000580.01.T01">
    <property type="protein sequence ID" value="TuG1812G0600000580.01.T01"/>
    <property type="gene ID" value="TuG1812G0600000580.01"/>
</dbReference>
<dbReference type="SUPFAM" id="SSF53098">
    <property type="entry name" value="Ribonuclease H-like"/>
    <property type="match status" value="1"/>
</dbReference>
<dbReference type="Pfam" id="PF05699">
    <property type="entry name" value="Dimer_Tnp_hAT"/>
    <property type="match status" value="1"/>
</dbReference>
<keyword evidence="1" id="KW-0238">DNA-binding</keyword>
<evidence type="ECO:0000256" key="2">
    <source>
        <dbReference type="SAM" id="MobiDB-lite"/>
    </source>
</evidence>
<evidence type="ECO:0000313" key="5">
    <source>
        <dbReference type="EnsemblPlants" id="TuG1812G0600000580.01.T01"/>
    </source>
</evidence>
<evidence type="ECO:0000259" key="4">
    <source>
        <dbReference type="Pfam" id="PF14372"/>
    </source>
</evidence>
<protein>
    <recommendedName>
        <fullName evidence="7">AC transposase</fullName>
    </recommendedName>
</protein>